<keyword evidence="2" id="KW-1185">Reference proteome</keyword>
<evidence type="ECO:0000313" key="2">
    <source>
        <dbReference type="Proteomes" id="UP000812961"/>
    </source>
</evidence>
<reference evidence="1 2" key="1">
    <citation type="submission" date="2021-08" db="EMBL/GenBank/DDBJ databases">
        <title>The genome sequence of Chitinophaga sp. B61.</title>
        <authorList>
            <person name="Zhang X."/>
        </authorList>
    </citation>
    <scope>NUCLEOTIDE SEQUENCE [LARGE SCALE GENOMIC DNA]</scope>
    <source>
        <strain evidence="1 2">B61</strain>
    </source>
</reference>
<dbReference type="GO" id="GO:0008237">
    <property type="term" value="F:metallopeptidase activity"/>
    <property type="evidence" value="ECO:0007669"/>
    <property type="project" value="UniProtKB-KW"/>
</dbReference>
<dbReference type="Proteomes" id="UP000812961">
    <property type="component" value="Unassembled WGS sequence"/>
</dbReference>
<dbReference type="Pfam" id="PF12388">
    <property type="entry name" value="Peptidase_M57"/>
    <property type="match status" value="1"/>
</dbReference>
<comment type="caution">
    <text evidence="1">The sequence shown here is derived from an EMBL/GenBank/DDBJ whole genome shotgun (WGS) entry which is preliminary data.</text>
</comment>
<name>A0ABS7G827_9BACT</name>
<dbReference type="EMBL" id="JAICCF010000001">
    <property type="protein sequence ID" value="MBW8683285.1"/>
    <property type="molecule type" value="Genomic_DNA"/>
</dbReference>
<sequence length="244" mass="27352">MSCLFSCKKEESESTSHTKVVDSQIAYLNSKGFKKENIEFKNGKFILDNDILINQDEVAARIKSEGTSDGPQTEHWRHRYIVSRTYQYDVRVYIDPAVPADWQTATQGAVTNWSTLGSGLGMSLVSTLFQAHTRVFAGYESGANWVARAYLPTSNGRPGVSIEINTYYNYLTPSEKLFAITHELGHTVGFNHTDQNVGFFITSGTPWIPDPPQVDPYSVMNSFILPWNGFTTGDVQATRILFPF</sequence>
<dbReference type="InterPro" id="IPR024079">
    <property type="entry name" value="MetalloPept_cat_dom_sf"/>
</dbReference>
<dbReference type="SUPFAM" id="SSF55486">
    <property type="entry name" value="Metalloproteases ('zincins'), catalytic domain"/>
    <property type="match status" value="1"/>
</dbReference>
<organism evidence="1 2">
    <name type="scientific">Chitinophaga rhizophila</name>
    <dbReference type="NCBI Taxonomy" id="2866212"/>
    <lineage>
        <taxon>Bacteria</taxon>
        <taxon>Pseudomonadati</taxon>
        <taxon>Bacteroidota</taxon>
        <taxon>Chitinophagia</taxon>
        <taxon>Chitinophagales</taxon>
        <taxon>Chitinophagaceae</taxon>
        <taxon>Chitinophaga</taxon>
    </lineage>
</organism>
<dbReference type="Gene3D" id="3.40.390.10">
    <property type="entry name" value="Collagenase (Catalytic Domain)"/>
    <property type="match status" value="1"/>
</dbReference>
<dbReference type="InterPro" id="IPR024653">
    <property type="entry name" value="Peptidase_M10/M27/M57"/>
</dbReference>
<accession>A0ABS7G827</accession>
<proteinExistence type="predicted"/>
<keyword evidence="1" id="KW-0378">Hydrolase</keyword>
<protein>
    <submittedName>
        <fullName evidence="1">Zinc-dependent metalloprotease</fullName>
    </submittedName>
</protein>
<keyword evidence="1" id="KW-0645">Protease</keyword>
<evidence type="ECO:0000313" key="1">
    <source>
        <dbReference type="EMBL" id="MBW8683285.1"/>
    </source>
</evidence>
<keyword evidence="1" id="KW-0482">Metalloprotease</keyword>
<gene>
    <name evidence="1" type="ORF">K1Y79_02975</name>
</gene>